<evidence type="ECO:0000313" key="2">
    <source>
        <dbReference type="Proteomes" id="UP000680206"/>
    </source>
</evidence>
<gene>
    <name evidence="1" type="ORF">J4709_17475</name>
</gene>
<sequence>MAPTNSAAQKKYAAATAALNRVAAKNPALAQKTAQDWVSAGFTVNGTVSGDLAQIRAISPGDASTIAGALGDRDVQALAAQGLLSPVTGAIGGALGPAASRVGNLPEGTLAATAAGLNVTYDVLKPLFQANIWIRVGEVALGIILIAVGLARITNAIPIATKIAKTAGMVAAA</sequence>
<reference evidence="1 2" key="1">
    <citation type="submission" date="2021-03" db="EMBL/GenBank/DDBJ databases">
        <title>Actinomadura violae sp. nov., isolated from lichen in Thailand.</title>
        <authorList>
            <person name="Kanchanasin P."/>
            <person name="Saeng-In P."/>
            <person name="Phongsopitanun W."/>
            <person name="Yuki M."/>
            <person name="Kudo T."/>
            <person name="Ohkuma M."/>
            <person name="Tanasupawat S."/>
        </authorList>
    </citation>
    <scope>NUCLEOTIDE SEQUENCE [LARGE SCALE GENOMIC DNA]</scope>
    <source>
        <strain evidence="1 2">LCR2-06</strain>
    </source>
</reference>
<protein>
    <submittedName>
        <fullName evidence="1">Uncharacterized protein</fullName>
    </submittedName>
</protein>
<accession>A0ABS3RRJ8</accession>
<comment type="caution">
    <text evidence="1">The sequence shown here is derived from an EMBL/GenBank/DDBJ whole genome shotgun (WGS) entry which is preliminary data.</text>
</comment>
<keyword evidence="2" id="KW-1185">Reference proteome</keyword>
<name>A0ABS3RRJ8_9ACTN</name>
<proteinExistence type="predicted"/>
<dbReference type="Proteomes" id="UP000680206">
    <property type="component" value="Unassembled WGS sequence"/>
</dbReference>
<evidence type="ECO:0000313" key="1">
    <source>
        <dbReference type="EMBL" id="MBO2459371.1"/>
    </source>
</evidence>
<dbReference type="RefSeq" id="WP_208241958.1">
    <property type="nucleotide sequence ID" value="NZ_JAGEPF010000010.1"/>
</dbReference>
<dbReference type="EMBL" id="JAGEPF010000010">
    <property type="protein sequence ID" value="MBO2459371.1"/>
    <property type="molecule type" value="Genomic_DNA"/>
</dbReference>
<organism evidence="1 2">
    <name type="scientific">Actinomadura violacea</name>
    <dbReference type="NCBI Taxonomy" id="2819934"/>
    <lineage>
        <taxon>Bacteria</taxon>
        <taxon>Bacillati</taxon>
        <taxon>Actinomycetota</taxon>
        <taxon>Actinomycetes</taxon>
        <taxon>Streptosporangiales</taxon>
        <taxon>Thermomonosporaceae</taxon>
        <taxon>Actinomadura</taxon>
    </lineage>
</organism>